<feature type="compositionally biased region" description="Basic and acidic residues" evidence="2">
    <location>
        <begin position="302"/>
        <end position="315"/>
    </location>
</feature>
<dbReference type="STRING" id="42251.A0A2T6ZXM5"/>
<protein>
    <submittedName>
        <fullName evidence="3">Uncharacterized protein</fullName>
    </submittedName>
</protein>
<proteinExistence type="predicted"/>
<name>A0A2T6ZXM5_TUBBO</name>
<dbReference type="Proteomes" id="UP000244722">
    <property type="component" value="Unassembled WGS sequence"/>
</dbReference>
<dbReference type="EMBL" id="NESQ01000069">
    <property type="protein sequence ID" value="PUU80252.1"/>
    <property type="molecule type" value="Genomic_DNA"/>
</dbReference>
<reference evidence="3 4" key="1">
    <citation type="submission" date="2017-04" db="EMBL/GenBank/DDBJ databases">
        <title>Draft genome sequence of Tuber borchii Vittad., a whitish edible truffle.</title>
        <authorList>
            <consortium name="DOE Joint Genome Institute"/>
            <person name="Murat C."/>
            <person name="Kuo A."/>
            <person name="Barry K.W."/>
            <person name="Clum A."/>
            <person name="Dockter R.B."/>
            <person name="Fauchery L."/>
            <person name="Iotti M."/>
            <person name="Kohler A."/>
            <person name="Labutti K."/>
            <person name="Lindquist E.A."/>
            <person name="Lipzen A."/>
            <person name="Ohm R.A."/>
            <person name="Wang M."/>
            <person name="Grigoriev I.V."/>
            <person name="Zambonelli A."/>
            <person name="Martin F.M."/>
        </authorList>
    </citation>
    <scope>NUCLEOTIDE SEQUENCE [LARGE SCALE GENOMIC DNA]</scope>
    <source>
        <strain evidence="3 4">Tbo3840</strain>
    </source>
</reference>
<keyword evidence="1" id="KW-0175">Coiled coil</keyword>
<feature type="compositionally biased region" description="Basic and acidic residues" evidence="2">
    <location>
        <begin position="27"/>
        <end position="37"/>
    </location>
</feature>
<keyword evidence="4" id="KW-1185">Reference proteome</keyword>
<evidence type="ECO:0000313" key="4">
    <source>
        <dbReference type="Proteomes" id="UP000244722"/>
    </source>
</evidence>
<feature type="compositionally biased region" description="Basic and acidic residues" evidence="2">
    <location>
        <begin position="386"/>
        <end position="396"/>
    </location>
</feature>
<feature type="compositionally biased region" description="Low complexity" evidence="2">
    <location>
        <begin position="626"/>
        <end position="643"/>
    </location>
</feature>
<evidence type="ECO:0000256" key="2">
    <source>
        <dbReference type="SAM" id="MobiDB-lite"/>
    </source>
</evidence>
<organism evidence="3 4">
    <name type="scientific">Tuber borchii</name>
    <name type="common">White truffle</name>
    <dbReference type="NCBI Taxonomy" id="42251"/>
    <lineage>
        <taxon>Eukaryota</taxon>
        <taxon>Fungi</taxon>
        <taxon>Dikarya</taxon>
        <taxon>Ascomycota</taxon>
        <taxon>Pezizomycotina</taxon>
        <taxon>Pezizomycetes</taxon>
        <taxon>Pezizales</taxon>
        <taxon>Tuberaceae</taxon>
        <taxon>Tuber</taxon>
    </lineage>
</organism>
<feature type="compositionally biased region" description="Polar residues" evidence="2">
    <location>
        <begin position="281"/>
        <end position="294"/>
    </location>
</feature>
<feature type="region of interest" description="Disordered" evidence="2">
    <location>
        <begin position="462"/>
        <end position="677"/>
    </location>
</feature>
<evidence type="ECO:0000256" key="1">
    <source>
        <dbReference type="SAM" id="Coils"/>
    </source>
</evidence>
<accession>A0A2T6ZXM5</accession>
<feature type="region of interest" description="Disordered" evidence="2">
    <location>
        <begin position="1"/>
        <end position="54"/>
    </location>
</feature>
<dbReference type="OrthoDB" id="5379410at2759"/>
<feature type="compositionally biased region" description="Basic and acidic residues" evidence="2">
    <location>
        <begin position="606"/>
        <end position="619"/>
    </location>
</feature>
<sequence length="802" mass="89677">MSQIPSPMPPEGDRHIIIVPLSQQPEPRLEPSSRDSRSPTPELPANFVPKPPLDASQFPAASTILTLMERMAGGNNIRDLIMVPAATWDHNNSHWEFRLAQLKKNHKKDWAKKEVELRRKYDEEFSDARYRQMLVEKEMKELEFMKTASNQTVFGKTWDEHKAEKQRIEESSKVAIEAAQTRAEEYETLFEELKKQVDEKEAVIKALQSAITGRAENHPPQQQFGNPIEVSIPPQQFMYPQAPVQGPSTALVVHPRGSAPPAQIHMQPPPRIVDVSHGTLRGSSIPFQHVTPSNRHPPPSAPRDRIPSQDVRVPDRGTAFRNATPRSYDSLHNPGGGGARAPDKHHNMRDKSRDSRSTVDIQLKREYQSDRENHNNIRGRVQELNSPRDGRAEETSRTALRTEVSLHTRAQSDHWPADIAAQAQHADLWRPPRRLASNEIQTIQRIEPRVAYPTPSQPAAWAKKFVTPPGGNIHPKSDPKQGSQSTQGPLGHGGISGLTGMSKSANEKTTSVGPPISAEPQRSLIKTKPVTLFLESSESDKAREETSQFKDPRVSRKRQSTSAKEKTVGNQKLRGRAGSSSPDGGKATKRRKRDRGVVSELPRAASRREKLGSTSHDDIASSLVDYGSASDSETSSSEGYTDSQLRRGISPLFLPKFKSPTSHKKVPSLAKPTTRGEPLYDFEVESGDLFGDSTVGYTDNFPRLDGIGVDTEEVERLIEETDITPVVSDFNSRMPRRIEPKTEPETPIEVTVVKQPRSILEIYDDAKKKSIMVYNSRKFKRVLTISVIPDRYSKDPQVPSIY</sequence>
<evidence type="ECO:0000313" key="3">
    <source>
        <dbReference type="EMBL" id="PUU80252.1"/>
    </source>
</evidence>
<feature type="compositionally biased region" description="Polar residues" evidence="2">
    <location>
        <begin position="499"/>
        <end position="512"/>
    </location>
</feature>
<feature type="compositionally biased region" description="Basic and acidic residues" evidence="2">
    <location>
        <begin position="341"/>
        <end position="375"/>
    </location>
</feature>
<comment type="caution">
    <text evidence="3">The sequence shown here is derived from an EMBL/GenBank/DDBJ whole genome shotgun (WGS) entry which is preliminary data.</text>
</comment>
<feature type="coiled-coil region" evidence="1">
    <location>
        <begin position="176"/>
        <end position="210"/>
    </location>
</feature>
<dbReference type="AlphaFoldDB" id="A0A2T6ZXM5"/>
<feature type="compositionally biased region" description="Pro residues" evidence="2">
    <location>
        <begin position="1"/>
        <end position="10"/>
    </location>
</feature>
<feature type="compositionally biased region" description="Basic and acidic residues" evidence="2">
    <location>
        <begin position="538"/>
        <end position="554"/>
    </location>
</feature>
<gene>
    <name evidence="3" type="ORF">B9Z19DRAFT_744705</name>
</gene>
<feature type="region of interest" description="Disordered" evidence="2">
    <location>
        <begin position="259"/>
        <end position="398"/>
    </location>
</feature>